<name>A0ABW5SHE6_9FLAO</name>
<dbReference type="RefSeq" id="WP_379048236.1">
    <property type="nucleotide sequence ID" value="NZ_JBHULZ010000041.1"/>
</dbReference>
<accession>A0ABW5SHE6</accession>
<keyword evidence="1" id="KW-0732">Signal</keyword>
<gene>
    <name evidence="2" type="ORF">ACFSQ0_11060</name>
</gene>
<organism evidence="2 3">
    <name type="scientific">Mesonia sediminis</name>
    <dbReference type="NCBI Taxonomy" id="1703946"/>
    <lineage>
        <taxon>Bacteria</taxon>
        <taxon>Pseudomonadati</taxon>
        <taxon>Bacteroidota</taxon>
        <taxon>Flavobacteriia</taxon>
        <taxon>Flavobacteriales</taxon>
        <taxon>Flavobacteriaceae</taxon>
        <taxon>Mesonia</taxon>
    </lineage>
</organism>
<sequence>MIKRISTLVVFLAAGLISQAQETDDENKIKGRFYGGLESNMQYYVDDPKLGDFEFDDRFRSNNYLNANYNYGKFTAGVQVEAYEANSLLNYNPKFEGTNLATFYVNYKSDKIDITLGHFYEQFGSGLLLRTWEDRALGINNALRGARIVYRPNHNIRLTGLYGKQRSGFDVTDGDIYGFDSEFYLTDWLQLEKSDLSVGASYVGRYEETNIENPDFSELTSAMAFRFNYYLGSFYVNGEANYKTEDAVINANNDISNDLVKDGSAYQINLGYTKSGLGIDLTLRRLENMGFFSERKPEVIDANNTSINYNDKIMNYVPGLTKQHHSNLANIYVFQAQYRVGNLDVDILKSGETGGQLDVYYTFKKGTSLGGKYGTEIAANFASWYNLAGEYRYFPQDYDTQFFGRGQKYFSDYNLEIRKRFSKNWRSGFYYVHQYYDKRLVEGGDQVNADILAVENVISLPNKKSLRVELEHMWADADRRNWAGATVEFNFNRNLSVYFWDIYNYGTKKEAEKNHYYNFGGAYRFGATRIALNYGRQRGGLVCVGGVCRFVPENTGFTLNLSTSF</sequence>
<evidence type="ECO:0000313" key="3">
    <source>
        <dbReference type="Proteomes" id="UP001597357"/>
    </source>
</evidence>
<dbReference type="InterPro" id="IPR046070">
    <property type="entry name" value="DUF6029"/>
</dbReference>
<proteinExistence type="predicted"/>
<dbReference type="Pfam" id="PF19494">
    <property type="entry name" value="DUF6029"/>
    <property type="match status" value="1"/>
</dbReference>
<evidence type="ECO:0000313" key="2">
    <source>
        <dbReference type="EMBL" id="MFD2698534.1"/>
    </source>
</evidence>
<keyword evidence="3" id="KW-1185">Reference proteome</keyword>
<protein>
    <submittedName>
        <fullName evidence="2">DUF6029 family protein</fullName>
    </submittedName>
</protein>
<feature type="chain" id="PRO_5047070136" evidence="1">
    <location>
        <begin position="21"/>
        <end position="565"/>
    </location>
</feature>
<comment type="caution">
    <text evidence="2">The sequence shown here is derived from an EMBL/GenBank/DDBJ whole genome shotgun (WGS) entry which is preliminary data.</text>
</comment>
<dbReference type="EMBL" id="JBHULZ010000041">
    <property type="protein sequence ID" value="MFD2698534.1"/>
    <property type="molecule type" value="Genomic_DNA"/>
</dbReference>
<feature type="signal peptide" evidence="1">
    <location>
        <begin position="1"/>
        <end position="20"/>
    </location>
</feature>
<dbReference type="Proteomes" id="UP001597357">
    <property type="component" value="Unassembled WGS sequence"/>
</dbReference>
<reference evidence="3" key="1">
    <citation type="journal article" date="2019" name="Int. J. Syst. Evol. Microbiol.">
        <title>The Global Catalogue of Microorganisms (GCM) 10K type strain sequencing project: providing services to taxonomists for standard genome sequencing and annotation.</title>
        <authorList>
            <consortium name="The Broad Institute Genomics Platform"/>
            <consortium name="The Broad Institute Genome Sequencing Center for Infectious Disease"/>
            <person name="Wu L."/>
            <person name="Ma J."/>
        </authorList>
    </citation>
    <scope>NUCLEOTIDE SEQUENCE [LARGE SCALE GENOMIC DNA]</scope>
    <source>
        <strain evidence="3">KCTC 42255</strain>
    </source>
</reference>
<evidence type="ECO:0000256" key="1">
    <source>
        <dbReference type="SAM" id="SignalP"/>
    </source>
</evidence>